<organism evidence="9">
    <name type="scientific">Chlorella variabilis</name>
    <name type="common">Green alga</name>
    <dbReference type="NCBI Taxonomy" id="554065"/>
    <lineage>
        <taxon>Eukaryota</taxon>
        <taxon>Viridiplantae</taxon>
        <taxon>Chlorophyta</taxon>
        <taxon>core chlorophytes</taxon>
        <taxon>Trebouxiophyceae</taxon>
        <taxon>Chlorellales</taxon>
        <taxon>Chlorellaceae</taxon>
        <taxon>Chlorella clade</taxon>
        <taxon>Chlorella</taxon>
    </lineage>
</organism>
<dbReference type="OMA" id="ANYDAHV"/>
<dbReference type="GO" id="GO:0005634">
    <property type="term" value="C:nucleus"/>
    <property type="evidence" value="ECO:0007669"/>
    <property type="project" value="UniProtKB-SubCell"/>
</dbReference>
<dbReference type="RefSeq" id="XP_005850875.1">
    <property type="nucleotide sequence ID" value="XM_005850813.1"/>
</dbReference>
<dbReference type="InParanoid" id="E1Z5K7"/>
<dbReference type="InterPro" id="IPR003107">
    <property type="entry name" value="HAT"/>
</dbReference>
<feature type="domain" description="Suppressor of forked" evidence="7">
    <location>
        <begin position="47"/>
        <end position="232"/>
    </location>
</feature>
<dbReference type="EMBL" id="GL433837">
    <property type="protein sequence ID" value="EFN58773.1"/>
    <property type="molecule type" value="Genomic_DNA"/>
</dbReference>
<evidence type="ECO:0000256" key="4">
    <source>
        <dbReference type="ARBA" id="ARBA00023187"/>
    </source>
</evidence>
<evidence type="ECO:0000313" key="9">
    <source>
        <dbReference type="Proteomes" id="UP000008141"/>
    </source>
</evidence>
<dbReference type="PANTHER" id="PTHR17204">
    <property type="entry name" value="PRE-MRNA PROCESSING PROTEIN PRP39-RELATED"/>
    <property type="match status" value="1"/>
</dbReference>
<evidence type="ECO:0000256" key="6">
    <source>
        <dbReference type="SAM" id="MobiDB-lite"/>
    </source>
</evidence>
<name>E1Z5K7_CHLVA</name>
<dbReference type="KEGG" id="cvr:CHLNCDRAFT_19664"/>
<evidence type="ECO:0000256" key="1">
    <source>
        <dbReference type="ARBA" id="ARBA00004123"/>
    </source>
</evidence>
<dbReference type="GeneID" id="17357866"/>
<keyword evidence="9" id="KW-1185">Reference proteome</keyword>
<keyword evidence="3" id="KW-0677">Repeat</keyword>
<feature type="compositionally biased region" description="Basic and acidic residues" evidence="6">
    <location>
        <begin position="1"/>
        <end position="10"/>
    </location>
</feature>
<keyword evidence="5" id="KW-0539">Nucleus</keyword>
<dbReference type="GO" id="GO:0008380">
    <property type="term" value="P:RNA splicing"/>
    <property type="evidence" value="ECO:0007669"/>
    <property type="project" value="UniProtKB-KW"/>
</dbReference>
<evidence type="ECO:0000256" key="2">
    <source>
        <dbReference type="ARBA" id="ARBA00022664"/>
    </source>
</evidence>
<dbReference type="SMART" id="SM00386">
    <property type="entry name" value="HAT"/>
    <property type="match status" value="6"/>
</dbReference>
<dbReference type="PANTHER" id="PTHR17204:SF25">
    <property type="entry name" value="RRM DOMAIN-CONTAINING PROTEIN"/>
    <property type="match status" value="1"/>
</dbReference>
<evidence type="ECO:0000259" key="7">
    <source>
        <dbReference type="Pfam" id="PF05843"/>
    </source>
</evidence>
<evidence type="ECO:0000256" key="5">
    <source>
        <dbReference type="ARBA" id="ARBA00023242"/>
    </source>
</evidence>
<evidence type="ECO:0000256" key="3">
    <source>
        <dbReference type="ARBA" id="ARBA00022737"/>
    </source>
</evidence>
<evidence type="ECO:0000313" key="8">
    <source>
        <dbReference type="EMBL" id="EFN58773.1"/>
    </source>
</evidence>
<proteinExistence type="predicted"/>
<dbReference type="InterPro" id="IPR011990">
    <property type="entry name" value="TPR-like_helical_dom_sf"/>
</dbReference>
<reference evidence="8 9" key="1">
    <citation type="journal article" date="2010" name="Plant Cell">
        <title>The Chlorella variabilis NC64A genome reveals adaptation to photosymbiosis, coevolution with viruses, and cryptic sex.</title>
        <authorList>
            <person name="Blanc G."/>
            <person name="Duncan G."/>
            <person name="Agarkova I."/>
            <person name="Borodovsky M."/>
            <person name="Gurnon J."/>
            <person name="Kuo A."/>
            <person name="Lindquist E."/>
            <person name="Lucas S."/>
            <person name="Pangilinan J."/>
            <person name="Polle J."/>
            <person name="Salamov A."/>
            <person name="Terry A."/>
            <person name="Yamada T."/>
            <person name="Dunigan D.D."/>
            <person name="Grigoriev I.V."/>
            <person name="Claverie J.M."/>
            <person name="Van Etten J.L."/>
        </authorList>
    </citation>
    <scope>NUCLEOTIDE SEQUENCE [LARGE SCALE GENOMIC DNA]</scope>
    <source>
        <strain evidence="8 9">NC64A</strain>
    </source>
</reference>
<dbReference type="STRING" id="554065.E1Z5K7"/>
<keyword evidence="2" id="KW-0507">mRNA processing</keyword>
<sequence>MAGDPERADAGDEEMAEAGSGGSDGSSGSDSDFEELTISPEDTELLMKLEQQLQDNPSLYDSHVQYIEVLRRCKMGSRLHEARQAMHAAFPLTEALWFDWLSDEIEGLSEAEDVPRIEALMDEAVQDYLSVPLWVQYLEFVREFDPEVQAGGAAGRARMRDLCERALTAGGLHVTDGSRLWAVYREYEQGLLEEQASEEQAERVRGLWTRQLQVPLADGPDTLAAYLAWERSTRGGPGAGDEAWQAPAAVQQGYAKAQQAAELRQPYEESVAAGKPAGADLLAAYMAYVKVEERAGDPGRAVYERAVAAFPVTHYLWLQYARYLEAHLKIGSVVNAAYARAVRNCPWVGQLWGRALRALEQSEAPEEQHAALYDRALAAGLQSYEDYLEVVLARLDCLRRRGAEALPKLRTAFRRAADLLHSYFPDHLDRTFRLTSYWADCEAGVGGDLAAARGVWEAALKGVAGRYADTWAAFIDFERRRGHTREARTLYKRCYSRRLEEGGQALLCDAWLRFEREEGRWACRHHAACFPGRLVWQQTLKFTFAPPPYTNAPLDVACFCRSMPA</sequence>
<dbReference type="FunCoup" id="E1Z5K7">
    <property type="interactions" value="1775"/>
</dbReference>
<dbReference type="Gene3D" id="1.25.40.10">
    <property type="entry name" value="Tetratricopeptide repeat domain"/>
    <property type="match status" value="2"/>
</dbReference>
<gene>
    <name evidence="8" type="ORF">CHLNCDRAFT_19664</name>
</gene>
<dbReference type="InterPro" id="IPR008847">
    <property type="entry name" value="Suf"/>
</dbReference>
<comment type="subcellular location">
    <subcellularLocation>
        <location evidence="1">Nucleus</location>
    </subcellularLocation>
</comment>
<accession>E1Z5K7</accession>
<feature type="region of interest" description="Disordered" evidence="6">
    <location>
        <begin position="1"/>
        <end position="34"/>
    </location>
</feature>
<dbReference type="Proteomes" id="UP000008141">
    <property type="component" value="Unassembled WGS sequence"/>
</dbReference>
<dbReference type="AlphaFoldDB" id="E1Z5K7"/>
<protein>
    <recommendedName>
        <fullName evidence="7">Suppressor of forked domain-containing protein</fullName>
    </recommendedName>
</protein>
<dbReference type="GO" id="GO:0006397">
    <property type="term" value="P:mRNA processing"/>
    <property type="evidence" value="ECO:0007669"/>
    <property type="project" value="UniProtKB-KW"/>
</dbReference>
<dbReference type="Pfam" id="PF05843">
    <property type="entry name" value="Suf"/>
    <property type="match status" value="1"/>
</dbReference>
<keyword evidence="4" id="KW-0508">mRNA splicing</keyword>
<dbReference type="eggNOG" id="KOG0128">
    <property type="taxonomic scope" value="Eukaryota"/>
</dbReference>
<dbReference type="OrthoDB" id="360390at2759"/>
<dbReference type="SUPFAM" id="SSF48452">
    <property type="entry name" value="TPR-like"/>
    <property type="match status" value="1"/>
</dbReference>